<proteinExistence type="predicted"/>
<organism evidence="1 2">
    <name type="scientific">Corchorus olitorius</name>
    <dbReference type="NCBI Taxonomy" id="93759"/>
    <lineage>
        <taxon>Eukaryota</taxon>
        <taxon>Viridiplantae</taxon>
        <taxon>Streptophyta</taxon>
        <taxon>Embryophyta</taxon>
        <taxon>Tracheophyta</taxon>
        <taxon>Spermatophyta</taxon>
        <taxon>Magnoliopsida</taxon>
        <taxon>eudicotyledons</taxon>
        <taxon>Gunneridae</taxon>
        <taxon>Pentapetalae</taxon>
        <taxon>rosids</taxon>
        <taxon>malvids</taxon>
        <taxon>Malvales</taxon>
        <taxon>Malvaceae</taxon>
        <taxon>Grewioideae</taxon>
        <taxon>Apeibeae</taxon>
        <taxon>Corchorus</taxon>
    </lineage>
</organism>
<dbReference type="AlphaFoldDB" id="A0A1R3G131"/>
<reference evidence="2" key="1">
    <citation type="submission" date="2013-09" db="EMBL/GenBank/DDBJ databases">
        <title>Corchorus olitorius genome sequencing.</title>
        <authorList>
            <person name="Alam M."/>
            <person name="Haque M.S."/>
            <person name="Islam M.S."/>
            <person name="Emdad E.M."/>
            <person name="Islam M.M."/>
            <person name="Ahmed B."/>
            <person name="Halim A."/>
            <person name="Hossen Q.M.M."/>
            <person name="Hossain M.Z."/>
            <person name="Ahmed R."/>
            <person name="Khan M.M."/>
            <person name="Islam R."/>
            <person name="Rashid M.M."/>
            <person name="Khan S.A."/>
            <person name="Rahman M.S."/>
            <person name="Alam M."/>
            <person name="Yahiya A.S."/>
            <person name="Khan M.S."/>
            <person name="Azam M.S."/>
            <person name="Haque T."/>
            <person name="Lashkar M.Z.H."/>
            <person name="Akhand A.I."/>
            <person name="Morshed G."/>
            <person name="Roy S."/>
            <person name="Uddin K.S."/>
            <person name="Rabeya T."/>
            <person name="Hossain A.S."/>
            <person name="Chowdhury A."/>
            <person name="Snigdha A.R."/>
            <person name="Mortoza M.S."/>
            <person name="Matin S.A."/>
            <person name="Hoque S.M.E."/>
            <person name="Islam M.K."/>
            <person name="Roy D.K."/>
            <person name="Haider R."/>
            <person name="Moosa M.M."/>
            <person name="Elias S.M."/>
            <person name="Hasan A.M."/>
            <person name="Jahan S."/>
            <person name="Shafiuddin M."/>
            <person name="Mahmood N."/>
            <person name="Shommy N.S."/>
        </authorList>
    </citation>
    <scope>NUCLEOTIDE SEQUENCE [LARGE SCALE GENOMIC DNA]</scope>
    <source>
        <strain evidence="2">cv. O-4</strain>
    </source>
</reference>
<evidence type="ECO:0000313" key="2">
    <source>
        <dbReference type="Proteomes" id="UP000187203"/>
    </source>
</evidence>
<protein>
    <submittedName>
        <fullName evidence="1">Uncharacterized protein</fullName>
    </submittedName>
</protein>
<accession>A0A1R3G131</accession>
<comment type="caution">
    <text evidence="1">The sequence shown here is derived from an EMBL/GenBank/DDBJ whole genome shotgun (WGS) entry which is preliminary data.</text>
</comment>
<dbReference type="Proteomes" id="UP000187203">
    <property type="component" value="Unassembled WGS sequence"/>
</dbReference>
<sequence>MEGQANPTVEEANRKGNLGSVKPLFYQVARSGLKNRGQGRLRGEEEKRSGNFNDQLTMIRGVARQRDSW</sequence>
<gene>
    <name evidence="1" type="ORF">COLO4_37521</name>
</gene>
<evidence type="ECO:0000313" key="1">
    <source>
        <dbReference type="EMBL" id="OMO51759.1"/>
    </source>
</evidence>
<keyword evidence="2" id="KW-1185">Reference proteome</keyword>
<name>A0A1R3G131_9ROSI</name>
<dbReference type="EMBL" id="AWUE01024054">
    <property type="protein sequence ID" value="OMO51759.1"/>
    <property type="molecule type" value="Genomic_DNA"/>
</dbReference>